<evidence type="ECO:0000313" key="3">
    <source>
        <dbReference type="Proteomes" id="UP000294933"/>
    </source>
</evidence>
<sequence>MTADPTPLSPATSVRSADRDQGVSSFGFPPGYFVIKSVANGRCLDVERNSAMDGADVILWPETDDSLVEGIRRDESDNQVFFIDYTGALCSKSAGHAIDIEDDRLVLRHRRPVIHPFPNDISHPLPQFSYSPSNGQIGVSFAYEPTFPIPGADSAPPGKKSYVLSSIPLRKPRSMLDDAGDFLTANITNPLSGLFGSAASPSRATASEVLNSDIDIRDDEVVEDDRGEADEADDSLEQYRHVCAVAESEESRARLTDKGRERRQWRILPIRSAKARTR</sequence>
<protein>
    <submittedName>
        <fullName evidence="2">Uncharacterized protein</fullName>
    </submittedName>
</protein>
<evidence type="ECO:0000256" key="1">
    <source>
        <dbReference type="SAM" id="MobiDB-lite"/>
    </source>
</evidence>
<gene>
    <name evidence="2" type="ORF">BD410DRAFT_216152</name>
</gene>
<dbReference type="Gene3D" id="2.80.10.50">
    <property type="match status" value="1"/>
</dbReference>
<proteinExistence type="predicted"/>
<evidence type="ECO:0000313" key="2">
    <source>
        <dbReference type="EMBL" id="TDL28339.1"/>
    </source>
</evidence>
<dbReference type="Proteomes" id="UP000294933">
    <property type="component" value="Unassembled WGS sequence"/>
</dbReference>
<dbReference type="OrthoDB" id="9895617at2759"/>
<dbReference type="EMBL" id="ML170157">
    <property type="protein sequence ID" value="TDL28339.1"/>
    <property type="molecule type" value="Genomic_DNA"/>
</dbReference>
<feature type="region of interest" description="Disordered" evidence="1">
    <location>
        <begin position="1"/>
        <end position="22"/>
    </location>
</feature>
<dbReference type="SUPFAM" id="SSF50370">
    <property type="entry name" value="Ricin B-like lectins"/>
    <property type="match status" value="1"/>
</dbReference>
<accession>A0A4Y7QN87</accession>
<reference evidence="2 3" key="1">
    <citation type="submission" date="2018-06" db="EMBL/GenBank/DDBJ databases">
        <title>A transcriptomic atlas of mushroom development highlights an independent origin of complex multicellularity.</title>
        <authorList>
            <consortium name="DOE Joint Genome Institute"/>
            <person name="Krizsan K."/>
            <person name="Almasi E."/>
            <person name="Merenyi Z."/>
            <person name="Sahu N."/>
            <person name="Viragh M."/>
            <person name="Koszo T."/>
            <person name="Mondo S."/>
            <person name="Kiss B."/>
            <person name="Balint B."/>
            <person name="Kues U."/>
            <person name="Barry K."/>
            <person name="Hegedus J.C."/>
            <person name="Henrissat B."/>
            <person name="Johnson J."/>
            <person name="Lipzen A."/>
            <person name="Ohm R."/>
            <person name="Nagy I."/>
            <person name="Pangilinan J."/>
            <person name="Yan J."/>
            <person name="Xiong Y."/>
            <person name="Grigoriev I.V."/>
            <person name="Hibbett D.S."/>
            <person name="Nagy L.G."/>
        </authorList>
    </citation>
    <scope>NUCLEOTIDE SEQUENCE [LARGE SCALE GENOMIC DNA]</scope>
    <source>
        <strain evidence="2 3">SZMC22713</strain>
    </source>
</reference>
<dbReference type="STRING" id="50990.A0A4Y7QN87"/>
<dbReference type="InterPro" id="IPR035992">
    <property type="entry name" value="Ricin_B-like_lectins"/>
</dbReference>
<dbReference type="AlphaFoldDB" id="A0A4Y7QN87"/>
<name>A0A4Y7QN87_9AGAM</name>
<dbReference type="VEuPathDB" id="FungiDB:BD410DRAFT_216152"/>
<organism evidence="2 3">
    <name type="scientific">Rickenella mellea</name>
    <dbReference type="NCBI Taxonomy" id="50990"/>
    <lineage>
        <taxon>Eukaryota</taxon>
        <taxon>Fungi</taxon>
        <taxon>Dikarya</taxon>
        <taxon>Basidiomycota</taxon>
        <taxon>Agaricomycotina</taxon>
        <taxon>Agaricomycetes</taxon>
        <taxon>Hymenochaetales</taxon>
        <taxon>Rickenellaceae</taxon>
        <taxon>Rickenella</taxon>
    </lineage>
</organism>
<keyword evidence="3" id="KW-1185">Reference proteome</keyword>